<organism evidence="2 4">
    <name type="scientific">Acetobacter cibinongensis</name>
    <dbReference type="NCBI Taxonomy" id="146475"/>
    <lineage>
        <taxon>Bacteria</taxon>
        <taxon>Pseudomonadati</taxon>
        <taxon>Pseudomonadota</taxon>
        <taxon>Alphaproteobacteria</taxon>
        <taxon>Acetobacterales</taxon>
        <taxon>Acetobacteraceae</taxon>
        <taxon>Acetobacter</taxon>
    </lineage>
</organism>
<protein>
    <submittedName>
        <fullName evidence="2">Transposase</fullName>
    </submittedName>
</protein>
<keyword evidence="5" id="KW-1185">Reference proteome</keyword>
<dbReference type="EMBL" id="BAMV01000024">
    <property type="protein sequence ID" value="GAN61432.1"/>
    <property type="molecule type" value="Genomic_DNA"/>
</dbReference>
<proteinExistence type="predicted"/>
<accession>A0A0D6N5Y3</accession>
<accession>A0A6N3SRF5</accession>
<evidence type="ECO:0000259" key="1">
    <source>
        <dbReference type="Pfam" id="PF13340"/>
    </source>
</evidence>
<reference evidence="2 4" key="1">
    <citation type="submission" date="2012-11" db="EMBL/GenBank/DDBJ databases">
        <title>Whole genome sequence of Acetobacter cibinongensis 4H-1.</title>
        <authorList>
            <person name="Azuma Y."/>
            <person name="Higashiura N."/>
            <person name="Hirakawa H."/>
            <person name="Matsushita K."/>
        </authorList>
    </citation>
    <scope>NUCLEOTIDE SEQUENCE [LARGE SCALE GENOMIC DNA]</scope>
    <source>
        <strain evidence="2 4">4H-1</strain>
    </source>
</reference>
<evidence type="ECO:0000313" key="4">
    <source>
        <dbReference type="Proteomes" id="UP000032671"/>
    </source>
</evidence>
<evidence type="ECO:0000313" key="3">
    <source>
        <dbReference type="EMBL" id="GEL60000.1"/>
    </source>
</evidence>
<evidence type="ECO:0000313" key="5">
    <source>
        <dbReference type="Proteomes" id="UP000321891"/>
    </source>
</evidence>
<name>A0A0D6N5Y3_9PROT</name>
<comment type="caution">
    <text evidence="2">The sequence shown here is derived from an EMBL/GenBank/DDBJ whole genome shotgun (WGS) entry which is preliminary data.</text>
</comment>
<dbReference type="Pfam" id="PF13340">
    <property type="entry name" value="DUF4096"/>
    <property type="match status" value="1"/>
</dbReference>
<dbReference type="EMBL" id="BJVU01000019">
    <property type="protein sequence ID" value="GEL60000.1"/>
    <property type="molecule type" value="Genomic_DNA"/>
</dbReference>
<dbReference type="Proteomes" id="UP000321891">
    <property type="component" value="Unassembled WGS sequence"/>
</dbReference>
<gene>
    <name evidence="2" type="ORF">Abci_024_001</name>
    <name evidence="3" type="ORF">ACI01nite_26020</name>
</gene>
<reference evidence="3 5" key="2">
    <citation type="submission" date="2019-07" db="EMBL/GenBank/DDBJ databases">
        <title>Whole genome shotgun sequence of Acetobacter cibinongensis NBRC 16605.</title>
        <authorList>
            <person name="Hosoyama A."/>
            <person name="Uohara A."/>
            <person name="Ohji S."/>
            <person name="Ichikawa N."/>
        </authorList>
    </citation>
    <scope>NUCLEOTIDE SEQUENCE [LARGE SCALE GENOMIC DNA]</scope>
    <source>
        <strain evidence="3 5">NBRC 16605</strain>
    </source>
</reference>
<feature type="domain" description="Insertion element IS402-like" evidence="1">
    <location>
        <begin position="9"/>
        <end position="66"/>
    </location>
</feature>
<dbReference type="AlphaFoldDB" id="A0A0D6N5Y3"/>
<dbReference type="STRING" id="1231339.Abci_024_001"/>
<dbReference type="InterPro" id="IPR025161">
    <property type="entry name" value="IS402-like_dom"/>
</dbReference>
<sequence length="66" mass="7860">MSDVFLPSESQIRRIEPFFPLVHGVPRVDDCRVLSGIVYVIRNWLQWKDAQKAYGPHKTLYNRFIR</sequence>
<dbReference type="Proteomes" id="UP000032671">
    <property type="component" value="Unassembled WGS sequence"/>
</dbReference>
<evidence type="ECO:0000313" key="2">
    <source>
        <dbReference type="EMBL" id="GAN61432.1"/>
    </source>
</evidence>